<comment type="caution">
    <text evidence="3">The sequence shown here is derived from an EMBL/GenBank/DDBJ whole genome shotgun (WGS) entry which is preliminary data.</text>
</comment>
<feature type="compositionally biased region" description="Acidic residues" evidence="1">
    <location>
        <begin position="252"/>
        <end position="270"/>
    </location>
</feature>
<name>A0A838CWJ4_9BACI</name>
<dbReference type="PANTHER" id="PTHR30121:SF11">
    <property type="entry name" value="AAA+ ATPASE DOMAIN-CONTAINING PROTEIN"/>
    <property type="match status" value="1"/>
</dbReference>
<dbReference type="EMBL" id="JACEFG010000003">
    <property type="protein sequence ID" value="MBA2176145.1"/>
    <property type="molecule type" value="Genomic_DNA"/>
</dbReference>
<dbReference type="SUPFAM" id="SSF52540">
    <property type="entry name" value="P-loop containing nucleoside triphosphate hydrolases"/>
    <property type="match status" value="1"/>
</dbReference>
<dbReference type="PANTHER" id="PTHR30121">
    <property type="entry name" value="UNCHARACTERIZED PROTEIN YJGR-RELATED"/>
    <property type="match status" value="1"/>
</dbReference>
<dbReference type="AlphaFoldDB" id="A0A838CWJ4"/>
<evidence type="ECO:0000313" key="4">
    <source>
        <dbReference type="Proteomes" id="UP000571017"/>
    </source>
</evidence>
<evidence type="ECO:0000313" key="3">
    <source>
        <dbReference type="EMBL" id="MBA2176145.1"/>
    </source>
</evidence>
<reference evidence="3 4" key="1">
    <citation type="journal article" date="2004" name="Extremophiles">
        <title>Halobacillus locisalis sp. nov., a halophilic bacterium isolated from a marine solar saltern of the Yellow Sea in Korea.</title>
        <authorList>
            <person name="Yoon J.H."/>
            <person name="Kang K.H."/>
            <person name="Oh T.K."/>
            <person name="Park Y.H."/>
        </authorList>
    </citation>
    <scope>NUCLEOTIDE SEQUENCE [LARGE SCALE GENOMIC DNA]</scope>
    <source>
        <strain evidence="3 4">KCTC 3788</strain>
    </source>
</reference>
<sequence length="685" mass="77788">MKYAESYFTHENITWVPVSLEEILRVAGAVNLTKVEGLFSASNLQSRGKHSDDILMIGIEEVGEKLFLHFYPIEVKIGGLQTQKARVQIDQTARLFNQHLRHNGEDEFKKKFYRNFFAQLLLSNVKKLHSNGLWDDDTFNYVENLKSRFLNDGFEIGEHLEPHIGKGAVLTFRKEYPYRSSVKDGDLLLLTLLEEDAYLGITTSSEEIRRKMVEGRLDLIPENLLSHSYSSVLEEGASESKDESAELPFPPSDEDESDESEEVVEDTQNDESEKKEPENRVGDDGEDQAMDGEDGAEPPLAPAPDDVDEKVDLADIRVPIGTVRGSNANVYWEFGDKGLANRHMFTVGRSGQGKTYFIQCMLMELSKRGLSSIIIDYTDGYKKSQLEDEFKDYLGDSLEQFIVRAQKFPVNPFKRNMKMLDEDIHIPEDDSDVAERIKNVISSIYDSLGIQQLNAIYQAVIKGMQLYDEGMSLPRLGELLDEDGSGPAKTALSQMNLLIDKNPFDYQEEFDWSFLDKEKGKVFIIQLTGYSPDVQNMITEFILWDLWYYKLQHGSKNKPFPIVLDEMQRLDMSGDSPTSKILTEGRKFGWSGWFATQFMKGFASDHLSRLQNATQKIYFNPTENEVSNIASSFAHDTPSRKQWEEKLMNLSKGQCIVHGPAKGKDGELRGSIPVVVDITSLGERL</sequence>
<protein>
    <submittedName>
        <fullName evidence="3">DUF87 domain-containing protein</fullName>
    </submittedName>
</protein>
<dbReference type="Gene3D" id="3.40.50.300">
    <property type="entry name" value="P-loop containing nucleotide triphosphate hydrolases"/>
    <property type="match status" value="2"/>
</dbReference>
<dbReference type="Pfam" id="PF01935">
    <property type="entry name" value="DUF87"/>
    <property type="match status" value="1"/>
</dbReference>
<keyword evidence="4" id="KW-1185">Reference proteome</keyword>
<feature type="domain" description="Helicase HerA central" evidence="2">
    <location>
        <begin position="319"/>
        <end position="543"/>
    </location>
</feature>
<feature type="region of interest" description="Disordered" evidence="1">
    <location>
        <begin position="232"/>
        <end position="310"/>
    </location>
</feature>
<accession>A0A838CWJ4</accession>
<gene>
    <name evidence="3" type="ORF">H0266_14710</name>
</gene>
<organism evidence="3 4">
    <name type="scientific">Halobacillus locisalis</name>
    <dbReference type="NCBI Taxonomy" id="220753"/>
    <lineage>
        <taxon>Bacteria</taxon>
        <taxon>Bacillati</taxon>
        <taxon>Bacillota</taxon>
        <taxon>Bacilli</taxon>
        <taxon>Bacillales</taxon>
        <taxon>Bacillaceae</taxon>
        <taxon>Halobacillus</taxon>
    </lineage>
</organism>
<dbReference type="Proteomes" id="UP000571017">
    <property type="component" value="Unassembled WGS sequence"/>
</dbReference>
<feature type="compositionally biased region" description="Basic and acidic residues" evidence="1">
    <location>
        <begin position="271"/>
        <end position="283"/>
    </location>
</feature>
<feature type="compositionally biased region" description="Acidic residues" evidence="1">
    <location>
        <begin position="284"/>
        <end position="296"/>
    </location>
</feature>
<proteinExistence type="predicted"/>
<evidence type="ECO:0000256" key="1">
    <source>
        <dbReference type="SAM" id="MobiDB-lite"/>
    </source>
</evidence>
<dbReference type="InterPro" id="IPR051162">
    <property type="entry name" value="T4SS_component"/>
</dbReference>
<dbReference type="InterPro" id="IPR027417">
    <property type="entry name" value="P-loop_NTPase"/>
</dbReference>
<evidence type="ECO:0000259" key="2">
    <source>
        <dbReference type="Pfam" id="PF01935"/>
    </source>
</evidence>
<dbReference type="InterPro" id="IPR002789">
    <property type="entry name" value="HerA_central"/>
</dbReference>